<dbReference type="Gene3D" id="3.40.50.10490">
    <property type="entry name" value="Glucose-6-phosphate isomerase like protein, domain 1"/>
    <property type="match status" value="1"/>
</dbReference>
<dbReference type="SUPFAM" id="SSF53697">
    <property type="entry name" value="SIS domain"/>
    <property type="match status" value="1"/>
</dbReference>
<comment type="caution">
    <text evidence="2">The sequence shown here is derived from an EMBL/GenBank/DDBJ whole genome shotgun (WGS) entry which is preliminary data.</text>
</comment>
<dbReference type="STRING" id="883077.HMPREF9241_00358"/>
<feature type="domain" description="SIS" evidence="1">
    <location>
        <begin position="36"/>
        <end position="178"/>
    </location>
</feature>
<dbReference type="AlphaFoldDB" id="K0ZIY8"/>
<dbReference type="Pfam" id="PF01380">
    <property type="entry name" value="SIS"/>
    <property type="match status" value="1"/>
</dbReference>
<accession>K0ZIY8</accession>
<dbReference type="PANTHER" id="PTHR42745:SF1">
    <property type="entry name" value="ARABINOSE 5-PHOSPHATE ISOMERASE KDSD"/>
    <property type="match status" value="1"/>
</dbReference>
<dbReference type="GO" id="GO:1901135">
    <property type="term" value="P:carbohydrate derivative metabolic process"/>
    <property type="evidence" value="ECO:0007669"/>
    <property type="project" value="InterPro"/>
</dbReference>
<dbReference type="PROSITE" id="PS51464">
    <property type="entry name" value="SIS"/>
    <property type="match status" value="1"/>
</dbReference>
<dbReference type="eggNOG" id="COG0794">
    <property type="taxonomic scope" value="Bacteria"/>
</dbReference>
<evidence type="ECO:0000313" key="3">
    <source>
        <dbReference type="Proteomes" id="UP000003994"/>
    </source>
</evidence>
<protein>
    <recommendedName>
        <fullName evidence="1">SIS domain-containing protein</fullName>
    </recommendedName>
</protein>
<dbReference type="RefSeq" id="WP_006680564.1">
    <property type="nucleotide sequence ID" value="NZ_JH815208.1"/>
</dbReference>
<organism evidence="2 3">
    <name type="scientific">Schaalia turicensis ACS-279-V-Col4</name>
    <dbReference type="NCBI Taxonomy" id="883077"/>
    <lineage>
        <taxon>Bacteria</taxon>
        <taxon>Bacillati</taxon>
        <taxon>Actinomycetota</taxon>
        <taxon>Actinomycetes</taxon>
        <taxon>Actinomycetales</taxon>
        <taxon>Actinomycetaceae</taxon>
        <taxon>Schaalia</taxon>
    </lineage>
</organism>
<dbReference type="InterPro" id="IPR001347">
    <property type="entry name" value="SIS_dom"/>
</dbReference>
<dbReference type="PANTHER" id="PTHR42745">
    <property type="match status" value="1"/>
</dbReference>
<dbReference type="GO" id="GO:0097367">
    <property type="term" value="F:carbohydrate derivative binding"/>
    <property type="evidence" value="ECO:0007669"/>
    <property type="project" value="InterPro"/>
</dbReference>
<evidence type="ECO:0000313" key="2">
    <source>
        <dbReference type="EMBL" id="EJZ87730.1"/>
    </source>
</evidence>
<reference evidence="2 3" key="1">
    <citation type="submission" date="2012-07" db="EMBL/GenBank/DDBJ databases">
        <title>The Genome Sequence of Actinomyces turicensis ACS-279-V-COL4.</title>
        <authorList>
            <consortium name="The Broad Institute Genome Sequencing Platform"/>
            <person name="Earl A."/>
            <person name="Ward D."/>
            <person name="Feldgarden M."/>
            <person name="Gevers D."/>
            <person name="Saerens B."/>
            <person name="Vaneechoutte M."/>
            <person name="Walker B."/>
            <person name="Young S.K."/>
            <person name="Zeng Q."/>
            <person name="Gargeya S."/>
            <person name="Fitzgerald M."/>
            <person name="Haas B."/>
            <person name="Abouelleil A."/>
            <person name="Alvarado L."/>
            <person name="Arachchi H.M."/>
            <person name="Berlin A."/>
            <person name="Chapman S.B."/>
            <person name="Goldberg J."/>
            <person name="Griggs A."/>
            <person name="Gujja S."/>
            <person name="Hansen M."/>
            <person name="Howarth C."/>
            <person name="Imamovic A."/>
            <person name="Larimer J."/>
            <person name="McCowen C."/>
            <person name="Montmayeur A."/>
            <person name="Murphy C."/>
            <person name="Neiman D."/>
            <person name="Pearson M."/>
            <person name="Priest M."/>
            <person name="Roberts A."/>
            <person name="Saif S."/>
            <person name="Shea T."/>
            <person name="Sisk P."/>
            <person name="Sykes S."/>
            <person name="Wortman J."/>
            <person name="Nusbaum C."/>
            <person name="Birren B."/>
        </authorList>
    </citation>
    <scope>NUCLEOTIDE SEQUENCE [LARGE SCALE GENOMIC DNA]</scope>
    <source>
        <strain evidence="2 3">ACS-279-V-Col4</strain>
    </source>
</reference>
<keyword evidence="3" id="KW-1185">Reference proteome</keyword>
<dbReference type="EMBL" id="AGWQ01000003">
    <property type="protein sequence ID" value="EJZ87730.1"/>
    <property type="molecule type" value="Genomic_DNA"/>
</dbReference>
<gene>
    <name evidence="2" type="ORF">HMPREF9241_00358</name>
</gene>
<dbReference type="HOGENOM" id="CLU_040681_5_2_11"/>
<dbReference type="PATRIC" id="fig|883077.3.peg.346"/>
<name>K0ZIY8_9ACTO</name>
<sequence length="207" mass="22131">MSADKELLEACRSLIMREAEDVAHTAASLDEDFVAVAEAILSTEGKTVCTGSGTSGTIARRMAHLFNVTGTPALYQNPADGLHGSLGVVTGRDLVIAISKGGESDELSEFVDRSKHRGAKIVVLTCYPESTLERMADLVCVTPFMSGDPEGVLAMGSTLSNCAWGDAMAMYVRGRRGFGWEEVLYLHPSGKVGKDTEETLARLSQQE</sequence>
<dbReference type="Proteomes" id="UP000003994">
    <property type="component" value="Unassembled WGS sequence"/>
</dbReference>
<dbReference type="InterPro" id="IPR050986">
    <property type="entry name" value="GutQ/KpsF_isomerases"/>
</dbReference>
<proteinExistence type="predicted"/>
<dbReference type="InterPro" id="IPR046348">
    <property type="entry name" value="SIS_dom_sf"/>
</dbReference>
<evidence type="ECO:0000259" key="1">
    <source>
        <dbReference type="PROSITE" id="PS51464"/>
    </source>
</evidence>